<dbReference type="Pfam" id="PF11250">
    <property type="entry name" value="FAF"/>
    <property type="match status" value="1"/>
</dbReference>
<dbReference type="PANTHER" id="PTHR33155">
    <property type="entry name" value="FANTASTIC FOUR-LIKE PROTEIN (DUF3049)"/>
    <property type="match status" value="1"/>
</dbReference>
<keyword evidence="4" id="KW-1185">Reference proteome</keyword>
<dbReference type="EMBL" id="JBGMDY010000003">
    <property type="protein sequence ID" value="KAL2339863.1"/>
    <property type="molecule type" value="Genomic_DNA"/>
</dbReference>
<dbReference type="Proteomes" id="UP001603857">
    <property type="component" value="Unassembled WGS sequence"/>
</dbReference>
<organism evidence="3 4">
    <name type="scientific">Flemingia macrophylla</name>
    <dbReference type="NCBI Taxonomy" id="520843"/>
    <lineage>
        <taxon>Eukaryota</taxon>
        <taxon>Viridiplantae</taxon>
        <taxon>Streptophyta</taxon>
        <taxon>Embryophyta</taxon>
        <taxon>Tracheophyta</taxon>
        <taxon>Spermatophyta</taxon>
        <taxon>Magnoliopsida</taxon>
        <taxon>eudicotyledons</taxon>
        <taxon>Gunneridae</taxon>
        <taxon>Pentapetalae</taxon>
        <taxon>rosids</taxon>
        <taxon>fabids</taxon>
        <taxon>Fabales</taxon>
        <taxon>Fabaceae</taxon>
        <taxon>Papilionoideae</taxon>
        <taxon>50 kb inversion clade</taxon>
        <taxon>NPAAA clade</taxon>
        <taxon>indigoferoid/millettioid clade</taxon>
        <taxon>Phaseoleae</taxon>
        <taxon>Flemingia</taxon>
    </lineage>
</organism>
<reference evidence="3 4" key="1">
    <citation type="submission" date="2024-08" db="EMBL/GenBank/DDBJ databases">
        <title>Insights into the chromosomal genome structure of Flemingia macrophylla.</title>
        <authorList>
            <person name="Ding Y."/>
            <person name="Zhao Y."/>
            <person name="Bi W."/>
            <person name="Wu M."/>
            <person name="Zhao G."/>
            <person name="Gong Y."/>
            <person name="Li W."/>
            <person name="Zhang P."/>
        </authorList>
    </citation>
    <scope>NUCLEOTIDE SEQUENCE [LARGE SCALE GENOMIC DNA]</scope>
    <source>
        <strain evidence="3">DYQJB</strain>
        <tissue evidence="3">Leaf</tissue>
    </source>
</reference>
<name>A0ABD1MVL9_9FABA</name>
<evidence type="ECO:0000313" key="4">
    <source>
        <dbReference type="Proteomes" id="UP001603857"/>
    </source>
</evidence>
<evidence type="ECO:0000256" key="1">
    <source>
        <dbReference type="ARBA" id="ARBA00008690"/>
    </source>
</evidence>
<dbReference type="InterPro" id="IPR021410">
    <property type="entry name" value="FAF"/>
</dbReference>
<dbReference type="AlphaFoldDB" id="A0ABD1MVL9"/>
<protein>
    <recommendedName>
        <fullName evidence="2">FAF domain-containing protein</fullName>
    </recommendedName>
</protein>
<evidence type="ECO:0000313" key="3">
    <source>
        <dbReference type="EMBL" id="KAL2339863.1"/>
    </source>
</evidence>
<dbReference type="InterPro" id="IPR046431">
    <property type="entry name" value="FAF_dom"/>
</dbReference>
<dbReference type="PANTHER" id="PTHR33155:SF17">
    <property type="entry name" value="F2E2.18-RELATED"/>
    <property type="match status" value="1"/>
</dbReference>
<evidence type="ECO:0000259" key="2">
    <source>
        <dbReference type="Pfam" id="PF11250"/>
    </source>
</evidence>
<gene>
    <name evidence="3" type="ORF">Fmac_007803</name>
</gene>
<proteinExistence type="inferred from homology"/>
<comment type="similarity">
    <text evidence="1">Belongs to the fantastic four family.</text>
</comment>
<accession>A0ABD1MVL9</accession>
<comment type="caution">
    <text evidence="3">The sequence shown here is derived from an EMBL/GenBank/DDBJ whole genome shotgun (WGS) entry which is preliminary data.</text>
</comment>
<feature type="domain" description="FAF" evidence="2">
    <location>
        <begin position="44"/>
        <end position="89"/>
    </location>
</feature>
<sequence length="154" mass="17352">MNGVYIGSESCIDLENENDIVLHHCHTSKTNNNVVGSRRKEKREFPPPIPHCRCVFRRHCTTDGRLILKMNHHHYFRAHRANGRLMLHLQEEETTHQTSNTIGSTKDKTRILHMGAVGGINGGSPSKFLNCNRAISTPLCVFGLPLHPLRTVLG</sequence>